<name>A0A812Z3B5_9DINO</name>
<protein>
    <submittedName>
        <fullName evidence="2">Uncharacterized protein</fullName>
    </submittedName>
</protein>
<keyword evidence="3" id="KW-1185">Reference proteome</keyword>
<feature type="signal peptide" evidence="1">
    <location>
        <begin position="1"/>
        <end position="27"/>
    </location>
</feature>
<evidence type="ECO:0000313" key="2">
    <source>
        <dbReference type="EMBL" id="CAE7809567.1"/>
    </source>
</evidence>
<feature type="chain" id="PRO_5032676702" evidence="1">
    <location>
        <begin position="28"/>
        <end position="275"/>
    </location>
</feature>
<comment type="caution">
    <text evidence="2">The sequence shown here is derived from an EMBL/GenBank/DDBJ whole genome shotgun (WGS) entry which is preliminary data.</text>
</comment>
<dbReference type="Proteomes" id="UP000601435">
    <property type="component" value="Unassembled WGS sequence"/>
</dbReference>
<keyword evidence="1" id="KW-0732">Signal</keyword>
<dbReference type="OrthoDB" id="409896at2759"/>
<sequence>MFRREVAVACTLTIFGWSVLEVLEVLSDDAPRDLDVLEVFSVSTSIVRCAHARGLSADSFDYTNNHQADVLTPHGFFQATKMVLRLKAGALLCLAPDCSSFSFPCIHWTKRKKGNFAGDEENPKVRSGNLMARLSFWLLALALARGVHVIFENPVNSSMFSFLKEHIDRLSEVPDCKLNYFYLPRCAYVEEKPTYKKTYKFMAVGQWLKQAVQKCNCSVDHIPLMTSKKLPDGTVAKTGSDELKGSGLYPPKMGEAIFKAWQEFCKSSAVPQACT</sequence>
<dbReference type="AlphaFoldDB" id="A0A812Z3B5"/>
<organism evidence="2 3">
    <name type="scientific">Symbiodinium necroappetens</name>
    <dbReference type="NCBI Taxonomy" id="1628268"/>
    <lineage>
        <taxon>Eukaryota</taxon>
        <taxon>Sar</taxon>
        <taxon>Alveolata</taxon>
        <taxon>Dinophyceae</taxon>
        <taxon>Suessiales</taxon>
        <taxon>Symbiodiniaceae</taxon>
        <taxon>Symbiodinium</taxon>
    </lineage>
</organism>
<accession>A0A812Z3B5</accession>
<evidence type="ECO:0000256" key="1">
    <source>
        <dbReference type="SAM" id="SignalP"/>
    </source>
</evidence>
<evidence type="ECO:0000313" key="3">
    <source>
        <dbReference type="Proteomes" id="UP000601435"/>
    </source>
</evidence>
<reference evidence="2" key="1">
    <citation type="submission" date="2021-02" db="EMBL/GenBank/DDBJ databases">
        <authorList>
            <person name="Dougan E. K."/>
            <person name="Rhodes N."/>
            <person name="Thang M."/>
            <person name="Chan C."/>
        </authorList>
    </citation>
    <scope>NUCLEOTIDE SEQUENCE</scope>
</reference>
<gene>
    <name evidence="2" type="ORF">SNEC2469_LOCUS23962</name>
</gene>
<feature type="non-terminal residue" evidence="2">
    <location>
        <position position="1"/>
    </location>
</feature>
<proteinExistence type="predicted"/>
<dbReference type="EMBL" id="CAJNJA010045431">
    <property type="protein sequence ID" value="CAE7809567.1"/>
    <property type="molecule type" value="Genomic_DNA"/>
</dbReference>